<dbReference type="AlphaFoldDB" id="A0A6C0I0L3"/>
<proteinExistence type="predicted"/>
<name>A0A6C0I0L3_9ZZZZ</name>
<organism evidence="2">
    <name type="scientific">viral metagenome</name>
    <dbReference type="NCBI Taxonomy" id="1070528"/>
    <lineage>
        <taxon>unclassified sequences</taxon>
        <taxon>metagenomes</taxon>
        <taxon>organismal metagenomes</taxon>
    </lineage>
</organism>
<protein>
    <submittedName>
        <fullName evidence="2">Uncharacterized protein</fullName>
    </submittedName>
</protein>
<sequence length="252" mass="27681">MSANSEINSVSSLEFCQRIVSRLVSDIYYNKQNNSDFLLNKVKSIRSLNDPGNKRLKYILSELISNSDNMLKNFKTIKPSNSSNSSNSSNFIRPPYKKTSKFSTFSTVGNNSSAFEVQNIKVSTPTVHKNKEYLIQALGINKSKKGVLGKSNWVDAESSEDEEANGTEGNEKESDDLVIADDLTMSKSDDLANEEGDVVVNEEGDVVVNEEGDDLANEEGDVVVNEECDVVVNEEGDDLIIADAMASEEGKK</sequence>
<evidence type="ECO:0000256" key="1">
    <source>
        <dbReference type="SAM" id="MobiDB-lite"/>
    </source>
</evidence>
<reference evidence="2" key="1">
    <citation type="journal article" date="2020" name="Nature">
        <title>Giant virus diversity and host interactions through global metagenomics.</title>
        <authorList>
            <person name="Schulz F."/>
            <person name="Roux S."/>
            <person name="Paez-Espino D."/>
            <person name="Jungbluth S."/>
            <person name="Walsh D.A."/>
            <person name="Denef V.J."/>
            <person name="McMahon K.D."/>
            <person name="Konstantinidis K.T."/>
            <person name="Eloe-Fadrosh E.A."/>
            <person name="Kyrpides N.C."/>
            <person name="Woyke T."/>
        </authorList>
    </citation>
    <scope>NUCLEOTIDE SEQUENCE</scope>
    <source>
        <strain evidence="2">GVMAG-M-3300023184-186</strain>
    </source>
</reference>
<evidence type="ECO:0000313" key="2">
    <source>
        <dbReference type="EMBL" id="QHT86414.1"/>
    </source>
</evidence>
<accession>A0A6C0I0L3</accession>
<dbReference type="EMBL" id="MN740068">
    <property type="protein sequence ID" value="QHT86414.1"/>
    <property type="molecule type" value="Genomic_DNA"/>
</dbReference>
<feature type="region of interest" description="Disordered" evidence="1">
    <location>
        <begin position="154"/>
        <end position="175"/>
    </location>
</feature>